<dbReference type="AlphaFoldDB" id="A0A2H1FEI9"/>
<dbReference type="Proteomes" id="UP000230607">
    <property type="component" value="Chromosome 1"/>
</dbReference>
<evidence type="ECO:0000313" key="1">
    <source>
        <dbReference type="EMBL" id="SMH71161.1"/>
    </source>
</evidence>
<accession>A0A2H1FEI9</accession>
<keyword evidence="2" id="KW-1185">Reference proteome</keyword>
<name>A0A2H1FEI9_9ARCH</name>
<reference evidence="2" key="1">
    <citation type="submission" date="2017-03" db="EMBL/GenBank/DDBJ databases">
        <authorList>
            <person name="Herbold C."/>
        </authorList>
    </citation>
    <scope>NUCLEOTIDE SEQUENCE [LARGE SCALE GENOMIC DNA]</scope>
</reference>
<gene>
    <name evidence="1" type="ORF">NCS_10968</name>
</gene>
<proteinExistence type="predicted"/>
<evidence type="ECO:0000313" key="2">
    <source>
        <dbReference type="Proteomes" id="UP000230607"/>
    </source>
</evidence>
<dbReference type="EMBL" id="LT841358">
    <property type="protein sequence ID" value="SMH71161.1"/>
    <property type="molecule type" value="Genomic_DNA"/>
</dbReference>
<sequence length="134" mass="15699">MHFRFDYNARYKTTNGEDEQASLSLEDMVNLLTVGKPSLMQKAVFLCKLHRGWTPQRLQTGSTSKVRHEGKILNRDMPYGKVLAVSRQKELRQENLMVSIRFMRGLAQSIVRMQEKIEWMKNEYGDEAIKNTFE</sequence>
<dbReference type="OrthoDB" id="3363at2157"/>
<dbReference type="RefSeq" id="WP_157927180.1">
    <property type="nucleotide sequence ID" value="NZ_LT841358.1"/>
</dbReference>
<protein>
    <submittedName>
        <fullName evidence="1">Uncharacterized protein</fullName>
    </submittedName>
</protein>
<organism evidence="1 2">
    <name type="scientific">Candidatus Nitrosotalea okcheonensis</name>
    <dbReference type="NCBI Taxonomy" id="1903276"/>
    <lineage>
        <taxon>Archaea</taxon>
        <taxon>Nitrososphaerota</taxon>
        <taxon>Nitrososphaeria</taxon>
        <taxon>Nitrosotaleales</taxon>
        <taxon>Nitrosotaleaceae</taxon>
        <taxon>Nitrosotalea</taxon>
    </lineage>
</organism>